<dbReference type="CDD" id="cd00796">
    <property type="entry name" value="INT_Rci_Hp1_C"/>
    <property type="match status" value="1"/>
</dbReference>
<organism evidence="5 6">
    <name type="scientific">Chroococcidiopsis cubana SAG 39.79</name>
    <dbReference type="NCBI Taxonomy" id="388085"/>
    <lineage>
        <taxon>Bacteria</taxon>
        <taxon>Bacillati</taxon>
        <taxon>Cyanobacteriota</taxon>
        <taxon>Cyanophyceae</taxon>
        <taxon>Chroococcidiopsidales</taxon>
        <taxon>Chroococcidiopsidaceae</taxon>
        <taxon>Chroococcidiopsis</taxon>
    </lineage>
</organism>
<sequence>MKVAGNGQGKILTPEELRRLFTDGLRIPRDRALFGICLFTGCRVSEALALQTTDIQGETLTFRKSTTKGKLKTRVVDIQPGLAQLLAEYQPLKEGALFPGMRGRSVTLTRFAADKILRDACHRVGLEGVSTHSFRRTALTMMSSAGIPLRVIQEISGHSDLGTLQRYLEVTSEQKRNAVAAIGF</sequence>
<reference evidence="5 6" key="1">
    <citation type="journal article" date="2019" name="Genome Biol. Evol.">
        <title>Day and night: Metabolic profiles and evolutionary relationships of six axenic non-marine cyanobacteria.</title>
        <authorList>
            <person name="Will S.E."/>
            <person name="Henke P."/>
            <person name="Boedeker C."/>
            <person name="Huang S."/>
            <person name="Brinkmann H."/>
            <person name="Rohde M."/>
            <person name="Jarek M."/>
            <person name="Friedl T."/>
            <person name="Seufert S."/>
            <person name="Schumacher M."/>
            <person name="Overmann J."/>
            <person name="Neumann-Schaal M."/>
            <person name="Petersen J."/>
        </authorList>
    </citation>
    <scope>NUCLEOTIDE SEQUENCE [LARGE SCALE GENOMIC DNA]</scope>
    <source>
        <strain evidence="5 6">SAG 39.79</strain>
    </source>
</reference>
<feature type="domain" description="Tyr recombinase" evidence="4">
    <location>
        <begin position="7"/>
        <end position="180"/>
    </location>
</feature>
<dbReference type="AlphaFoldDB" id="A0AB37U9B2"/>
<comment type="caution">
    <text evidence="5">The sequence shown here is derived from an EMBL/GenBank/DDBJ whole genome shotgun (WGS) entry which is preliminary data.</text>
</comment>
<evidence type="ECO:0000256" key="2">
    <source>
        <dbReference type="ARBA" id="ARBA00023125"/>
    </source>
</evidence>
<dbReference type="EMBL" id="RSCK01000157">
    <property type="protein sequence ID" value="RUS98692.1"/>
    <property type="molecule type" value="Genomic_DNA"/>
</dbReference>
<dbReference type="GO" id="GO:0006310">
    <property type="term" value="P:DNA recombination"/>
    <property type="evidence" value="ECO:0007669"/>
    <property type="project" value="UniProtKB-KW"/>
</dbReference>
<dbReference type="PROSITE" id="PS51898">
    <property type="entry name" value="TYR_RECOMBINASE"/>
    <property type="match status" value="1"/>
</dbReference>
<dbReference type="Proteomes" id="UP000282574">
    <property type="component" value="Unassembled WGS sequence"/>
</dbReference>
<dbReference type="InterPro" id="IPR011010">
    <property type="entry name" value="DNA_brk_join_enz"/>
</dbReference>
<dbReference type="SUPFAM" id="SSF56349">
    <property type="entry name" value="DNA breaking-rejoining enzymes"/>
    <property type="match status" value="1"/>
</dbReference>
<dbReference type="PANTHER" id="PTHR30349">
    <property type="entry name" value="PHAGE INTEGRASE-RELATED"/>
    <property type="match status" value="1"/>
</dbReference>
<dbReference type="GO" id="GO:0015074">
    <property type="term" value="P:DNA integration"/>
    <property type="evidence" value="ECO:0007669"/>
    <property type="project" value="InterPro"/>
</dbReference>
<keyword evidence="6" id="KW-1185">Reference proteome</keyword>
<dbReference type="RefSeq" id="WP_106166691.1">
    <property type="nucleotide sequence ID" value="NZ_JAVKZF010000010.1"/>
</dbReference>
<accession>A0AB37U9B2</accession>
<evidence type="ECO:0000313" key="6">
    <source>
        <dbReference type="Proteomes" id="UP000282574"/>
    </source>
</evidence>
<dbReference type="InterPro" id="IPR002104">
    <property type="entry name" value="Integrase_catalytic"/>
</dbReference>
<dbReference type="Pfam" id="PF00589">
    <property type="entry name" value="Phage_integrase"/>
    <property type="match status" value="1"/>
</dbReference>
<dbReference type="PANTHER" id="PTHR30349:SF41">
    <property type="entry name" value="INTEGRASE_RECOMBINASE PROTEIN MJ0367-RELATED"/>
    <property type="match status" value="1"/>
</dbReference>
<protein>
    <submittedName>
        <fullName evidence="5">Integrase</fullName>
    </submittedName>
</protein>
<keyword evidence="2" id="KW-0238">DNA-binding</keyword>
<dbReference type="Gene3D" id="1.10.443.10">
    <property type="entry name" value="Intergrase catalytic core"/>
    <property type="match status" value="1"/>
</dbReference>
<proteinExistence type="inferred from homology"/>
<comment type="similarity">
    <text evidence="1">Belongs to the 'phage' integrase family.</text>
</comment>
<gene>
    <name evidence="5" type="primary">xer</name>
    <name evidence="5" type="ORF">DSM107010_69080</name>
</gene>
<evidence type="ECO:0000259" key="4">
    <source>
        <dbReference type="PROSITE" id="PS51898"/>
    </source>
</evidence>
<evidence type="ECO:0000313" key="5">
    <source>
        <dbReference type="EMBL" id="RUS98692.1"/>
    </source>
</evidence>
<name>A0AB37U9B2_9CYAN</name>
<dbReference type="InterPro" id="IPR050090">
    <property type="entry name" value="Tyrosine_recombinase_XerCD"/>
</dbReference>
<evidence type="ECO:0000256" key="1">
    <source>
        <dbReference type="ARBA" id="ARBA00008857"/>
    </source>
</evidence>
<keyword evidence="3" id="KW-0233">DNA recombination</keyword>
<dbReference type="InterPro" id="IPR013762">
    <property type="entry name" value="Integrase-like_cat_sf"/>
</dbReference>
<evidence type="ECO:0000256" key="3">
    <source>
        <dbReference type="ARBA" id="ARBA00023172"/>
    </source>
</evidence>
<dbReference type="GO" id="GO:0003677">
    <property type="term" value="F:DNA binding"/>
    <property type="evidence" value="ECO:0007669"/>
    <property type="project" value="UniProtKB-KW"/>
</dbReference>